<keyword evidence="2" id="KW-0479">Metal-binding</keyword>
<dbReference type="GO" id="GO:0004113">
    <property type="term" value="F:2',3'-cyclic-nucleotide 3'-phosphodiesterase activity"/>
    <property type="evidence" value="ECO:0007669"/>
    <property type="project" value="TreeGrafter"/>
</dbReference>
<dbReference type="InterPro" id="IPR005235">
    <property type="entry name" value="YmdB-like"/>
</dbReference>
<protein>
    <recommendedName>
        <fullName evidence="5">Metallophosphoesterase</fullName>
    </recommendedName>
</protein>
<organism evidence="3 4">
    <name type="scientific">Candidatus Giovannonibacteria bacterium RIFCSPLOWO2_01_FULL_44_16</name>
    <dbReference type="NCBI Taxonomy" id="1798348"/>
    <lineage>
        <taxon>Bacteria</taxon>
        <taxon>Candidatus Giovannoniibacteriota</taxon>
    </lineage>
</organism>
<feature type="binding site" evidence="2">
    <location>
        <position position="39"/>
    </location>
    <ligand>
        <name>Fe cation</name>
        <dbReference type="ChEBI" id="CHEBI:24875"/>
        <label>1</label>
    </ligand>
</feature>
<dbReference type="PANTHER" id="PTHR36303:SF1">
    <property type="entry name" value="2',3'-CYCLIC-NUCLEOTIDE 2'-PHOSPHODIESTERASE"/>
    <property type="match status" value="1"/>
</dbReference>
<feature type="binding site" evidence="2">
    <location>
        <position position="40"/>
    </location>
    <ligand>
        <name>Fe cation</name>
        <dbReference type="ChEBI" id="CHEBI:24875"/>
        <label>1</label>
    </ligand>
</feature>
<feature type="binding site" evidence="2">
    <location>
        <position position="39"/>
    </location>
    <ligand>
        <name>Fe cation</name>
        <dbReference type="ChEBI" id="CHEBI:24875"/>
        <label>2</label>
    </ligand>
</feature>
<feature type="binding site" evidence="2">
    <location>
        <position position="196"/>
    </location>
    <ligand>
        <name>Fe cation</name>
        <dbReference type="ChEBI" id="CHEBI:24875"/>
        <label>2</label>
    </ligand>
</feature>
<dbReference type="Gene3D" id="3.60.21.10">
    <property type="match status" value="1"/>
</dbReference>
<dbReference type="Proteomes" id="UP000178046">
    <property type="component" value="Unassembled WGS sequence"/>
</dbReference>
<evidence type="ECO:0008006" key="5">
    <source>
        <dbReference type="Google" id="ProtNLM"/>
    </source>
</evidence>
<dbReference type="SUPFAM" id="SSF56300">
    <property type="entry name" value="Metallo-dependent phosphatases"/>
    <property type="match status" value="1"/>
</dbReference>
<feature type="binding site" evidence="2">
    <location>
        <position position="198"/>
    </location>
    <ligand>
        <name>Fe cation</name>
        <dbReference type="ChEBI" id="CHEBI:24875"/>
        <label>1</label>
    </ligand>
</feature>
<dbReference type="PIRSF" id="PIRSF004789">
    <property type="entry name" value="DR1281"/>
    <property type="match status" value="1"/>
</dbReference>
<evidence type="ECO:0000256" key="1">
    <source>
        <dbReference type="PIRSR" id="PIRSR004789-50"/>
    </source>
</evidence>
<accession>A0A1F5X612</accession>
<comment type="caution">
    <text evidence="3">The sequence shown here is derived from an EMBL/GenBank/DDBJ whole genome shotgun (WGS) entry which is preliminary data.</text>
</comment>
<feature type="binding site" evidence="2">
    <location>
        <position position="67"/>
    </location>
    <ligand>
        <name>Fe cation</name>
        <dbReference type="ChEBI" id="CHEBI:24875"/>
        <label>2</label>
    </ligand>
</feature>
<proteinExistence type="predicted"/>
<reference evidence="3 4" key="1">
    <citation type="journal article" date="2016" name="Nat. Commun.">
        <title>Thousands of microbial genomes shed light on interconnected biogeochemical processes in an aquifer system.</title>
        <authorList>
            <person name="Anantharaman K."/>
            <person name="Brown C.T."/>
            <person name="Hug L.A."/>
            <person name="Sharon I."/>
            <person name="Castelle C.J."/>
            <person name="Probst A.J."/>
            <person name="Thomas B.C."/>
            <person name="Singh A."/>
            <person name="Wilkins M.J."/>
            <person name="Karaoz U."/>
            <person name="Brodie E.L."/>
            <person name="Williams K.H."/>
            <person name="Hubbard S.S."/>
            <person name="Banfield J.F."/>
        </authorList>
    </citation>
    <scope>NUCLEOTIDE SEQUENCE [LARGE SCALE GENOMIC DNA]</scope>
</reference>
<sequence>MKLLIYGDVVGKLGRIGVKHTLPIWCEEFSPDVVVANVENIMHGKGIGPAQIQELKDAGVNVFTGGNHSVEGKDVASILNDETLAITRPANMREDLPGRGAVLYDMKFAPSSKSDFPGKSDFFPSAGVKLLVINLIGQVFMHQEYASPFNAIDKILEEYAGKTPFIILDWHADATSEKTVMGRYLDGKVSAVFGTHTHVPTADAKILPKGTAYISDIGMVGPYDSIIGVEVAPSIERFTKNIKTPKNPVESGPIEVNAIYLELSDGIGKPASAKATAGKAVDIRHLRKIVTEYRI</sequence>
<dbReference type="InterPro" id="IPR029052">
    <property type="entry name" value="Metallo-depent_PP-like"/>
</dbReference>
<evidence type="ECO:0000313" key="3">
    <source>
        <dbReference type="EMBL" id="OGF83290.1"/>
    </source>
</evidence>
<dbReference type="PANTHER" id="PTHR36303">
    <property type="entry name" value="2',3'-CYCLIC-NUCLEOTIDE 2'-PHOSPHODIESTERASE"/>
    <property type="match status" value="1"/>
</dbReference>
<feature type="active site" description="Proton donor" evidence="1">
    <location>
        <position position="68"/>
    </location>
</feature>
<evidence type="ECO:0000313" key="4">
    <source>
        <dbReference type="Proteomes" id="UP000178046"/>
    </source>
</evidence>
<dbReference type="AlphaFoldDB" id="A0A1F5X612"/>
<dbReference type="GO" id="GO:0046872">
    <property type="term" value="F:metal ion binding"/>
    <property type="evidence" value="ECO:0007669"/>
    <property type="project" value="UniProtKB-KW"/>
</dbReference>
<dbReference type="Pfam" id="PF13277">
    <property type="entry name" value="YmdB"/>
    <property type="match status" value="1"/>
</dbReference>
<dbReference type="EMBL" id="MFIA01000002">
    <property type="protein sequence ID" value="OGF83290.1"/>
    <property type="molecule type" value="Genomic_DNA"/>
</dbReference>
<feature type="binding site" evidence="2">
    <location>
        <position position="8"/>
    </location>
    <ligand>
        <name>Fe cation</name>
        <dbReference type="ChEBI" id="CHEBI:24875"/>
        <label>1</label>
    </ligand>
</feature>
<evidence type="ECO:0000256" key="2">
    <source>
        <dbReference type="PIRSR" id="PIRSR004789-51"/>
    </source>
</evidence>
<feature type="binding site" evidence="2">
    <location>
        <position position="171"/>
    </location>
    <ligand>
        <name>Fe cation</name>
        <dbReference type="ChEBI" id="CHEBI:24875"/>
        <label>2</label>
    </ligand>
</feature>
<gene>
    <name evidence="3" type="ORF">A2924_03325</name>
</gene>
<name>A0A1F5X612_9BACT</name>